<accession>A0A117NHM0</accession>
<name>A0A117NHM0_PICGL</name>
<sequence>MTLIFRGLTLQRSRKNLNLALLTLVTLAPFVRSDLASVADLTLAVECYLYAILLVRCSCMS</sequence>
<organism evidence="1">
    <name type="scientific">Picea glauca</name>
    <name type="common">White spruce</name>
    <name type="synonym">Pinus glauca</name>
    <dbReference type="NCBI Taxonomy" id="3330"/>
    <lineage>
        <taxon>Eukaryota</taxon>
        <taxon>Viridiplantae</taxon>
        <taxon>Streptophyta</taxon>
        <taxon>Embryophyta</taxon>
        <taxon>Tracheophyta</taxon>
        <taxon>Spermatophyta</taxon>
        <taxon>Pinopsida</taxon>
        <taxon>Pinidae</taxon>
        <taxon>Conifers I</taxon>
        <taxon>Pinales</taxon>
        <taxon>Pinaceae</taxon>
        <taxon>Picea</taxon>
    </lineage>
</organism>
<geneLocation type="mitochondrion" evidence="1"/>
<keyword evidence="1" id="KW-0496">Mitochondrion</keyword>
<dbReference type="AlphaFoldDB" id="A0A117NHM0"/>
<reference evidence="1" key="1">
    <citation type="journal article" date="2015" name="Genome Biol. Evol.">
        <title>Organellar Genomes of White Spruce (Picea glauca): Assembly and Annotation.</title>
        <authorList>
            <person name="Jackman S.D."/>
            <person name="Warren R.L."/>
            <person name="Gibb E.A."/>
            <person name="Vandervalk B.P."/>
            <person name="Mohamadi H."/>
            <person name="Chu J."/>
            <person name="Raymond A."/>
            <person name="Pleasance S."/>
            <person name="Coope R."/>
            <person name="Wildung M.R."/>
            <person name="Ritland C.E."/>
            <person name="Bousquet J."/>
            <person name="Jones S.J."/>
            <person name="Bohlmann J."/>
            <person name="Birol I."/>
        </authorList>
    </citation>
    <scope>NUCLEOTIDE SEQUENCE [LARGE SCALE GENOMIC DNA]</scope>
    <source>
        <tissue evidence="1">Flushing bud</tissue>
    </source>
</reference>
<proteinExistence type="predicted"/>
<protein>
    <submittedName>
        <fullName evidence="1">Uncharacterized protein</fullName>
    </submittedName>
</protein>
<evidence type="ECO:0000313" key="1">
    <source>
        <dbReference type="EMBL" id="KUM48578.1"/>
    </source>
</evidence>
<gene>
    <name evidence="1" type="ORF">ABT39_MTgene4593</name>
</gene>
<comment type="caution">
    <text evidence="1">The sequence shown here is derived from an EMBL/GenBank/DDBJ whole genome shotgun (WGS) entry which is preliminary data.</text>
</comment>
<dbReference type="EMBL" id="LKAM01000005">
    <property type="protein sequence ID" value="KUM48578.1"/>
    <property type="molecule type" value="Genomic_DNA"/>
</dbReference>